<keyword evidence="5 6" id="KW-0472">Membrane</keyword>
<sequence>MSVLKMSSVTRVKLLVGYGAASAFLLCAPLFLNDFRLNLLAKFLAFAIVAIGLDLLWGYTGILSLGHGVFFGIGAYAMAMYLKLEASGGKLPDFMNWSGLTQLPWFWKPFEYFWFAFPMGILLPALLALMLGFFTFRNRIRGVYFTILTQALVIITVTLFVGQQAYTGGTNGVTGFKTLFGFSLASQDTKNVLYFVTVAFLVVTFLLCQALVRSRFGKVLKAIRDGENRVRFIGYNPAAYQMVAFGISAGLAGLAGMLFVLHVGIISPSMMAIVPSIEMVLWVAVGGRGTIAGAAFGAVFMNTAKSLFSENYPEVWLYFVGGLFVAVVIFLPKGILGLFPKGPELLAGGGKSSSGFRRSVAGWVSGRKRKEENA</sequence>
<dbReference type="NCBIfam" id="TIGR03408">
    <property type="entry name" value="urea_trans_UrtC"/>
    <property type="match status" value="1"/>
</dbReference>
<comment type="subcellular location">
    <subcellularLocation>
        <location evidence="1">Cell membrane</location>
        <topology evidence="1">Multi-pass membrane protein</topology>
    </subcellularLocation>
</comment>
<dbReference type="KEGG" id="pswu:SY83_07965"/>
<dbReference type="CDD" id="cd06581">
    <property type="entry name" value="TM_PBP1_LivM_like"/>
    <property type="match status" value="1"/>
</dbReference>
<evidence type="ECO:0000313" key="8">
    <source>
        <dbReference type="Proteomes" id="UP000076927"/>
    </source>
</evidence>
<evidence type="ECO:0000256" key="6">
    <source>
        <dbReference type="SAM" id="Phobius"/>
    </source>
</evidence>
<dbReference type="InterPro" id="IPR001851">
    <property type="entry name" value="ABC_transp_permease"/>
</dbReference>
<dbReference type="InterPro" id="IPR017778">
    <property type="entry name" value="ABC_transptr_urea_perm_UrtC"/>
</dbReference>
<organism evidence="7 8">
    <name type="scientific">Paenibacillus swuensis</name>
    <dbReference type="NCBI Taxonomy" id="1178515"/>
    <lineage>
        <taxon>Bacteria</taxon>
        <taxon>Bacillati</taxon>
        <taxon>Bacillota</taxon>
        <taxon>Bacilli</taxon>
        <taxon>Bacillales</taxon>
        <taxon>Paenibacillaceae</taxon>
        <taxon>Paenibacillus</taxon>
    </lineage>
</organism>
<dbReference type="Proteomes" id="UP000076927">
    <property type="component" value="Chromosome"/>
</dbReference>
<evidence type="ECO:0000256" key="3">
    <source>
        <dbReference type="ARBA" id="ARBA00022692"/>
    </source>
</evidence>
<reference evidence="7 8" key="1">
    <citation type="submission" date="2015-01" db="EMBL/GenBank/DDBJ databases">
        <title>Paenibacillus swuensis/DY6/whole genome sequencing.</title>
        <authorList>
            <person name="Kim M.K."/>
            <person name="Srinivasan S."/>
            <person name="Lee J.-J."/>
        </authorList>
    </citation>
    <scope>NUCLEOTIDE SEQUENCE [LARGE SCALE GENOMIC DNA]</scope>
    <source>
        <strain evidence="7 8">DY6</strain>
    </source>
</reference>
<feature type="transmembrane region" description="Helical" evidence="6">
    <location>
        <begin position="112"/>
        <end position="136"/>
    </location>
</feature>
<evidence type="ECO:0000256" key="2">
    <source>
        <dbReference type="ARBA" id="ARBA00022475"/>
    </source>
</evidence>
<gene>
    <name evidence="7" type="ORF">SY83_07965</name>
</gene>
<dbReference type="STRING" id="1178515.SY83_07965"/>
<dbReference type="OrthoDB" id="9789927at2"/>
<dbReference type="EMBL" id="CP011388">
    <property type="protein sequence ID" value="ANE46216.1"/>
    <property type="molecule type" value="Genomic_DNA"/>
</dbReference>
<dbReference type="PANTHER" id="PTHR30482:SF4">
    <property type="entry name" value="SLR1201 PROTEIN"/>
    <property type="match status" value="1"/>
</dbReference>
<evidence type="ECO:0000256" key="4">
    <source>
        <dbReference type="ARBA" id="ARBA00022989"/>
    </source>
</evidence>
<dbReference type="AlphaFoldDB" id="A0A172TGY4"/>
<feature type="transmembrane region" description="Helical" evidence="6">
    <location>
        <begin position="239"/>
        <end position="267"/>
    </location>
</feature>
<proteinExistence type="predicted"/>
<feature type="transmembrane region" description="Helical" evidence="6">
    <location>
        <begin position="315"/>
        <end position="336"/>
    </location>
</feature>
<evidence type="ECO:0000313" key="7">
    <source>
        <dbReference type="EMBL" id="ANE46216.1"/>
    </source>
</evidence>
<evidence type="ECO:0000256" key="5">
    <source>
        <dbReference type="ARBA" id="ARBA00023136"/>
    </source>
</evidence>
<dbReference type="PATRIC" id="fig|1178515.4.peg.1582"/>
<protein>
    <submittedName>
        <fullName evidence="7">Urea ABC transporter permease</fullName>
    </submittedName>
</protein>
<keyword evidence="4 6" id="KW-1133">Transmembrane helix</keyword>
<keyword evidence="3 6" id="KW-0812">Transmembrane</keyword>
<keyword evidence="2" id="KW-1003">Cell membrane</keyword>
<feature type="transmembrane region" description="Helical" evidence="6">
    <location>
        <begin position="12"/>
        <end position="32"/>
    </location>
</feature>
<dbReference type="Pfam" id="PF02653">
    <property type="entry name" value="BPD_transp_2"/>
    <property type="match status" value="1"/>
</dbReference>
<name>A0A172TGY4_9BACL</name>
<feature type="transmembrane region" description="Helical" evidence="6">
    <location>
        <begin position="143"/>
        <end position="162"/>
    </location>
</feature>
<dbReference type="GO" id="GO:0005886">
    <property type="term" value="C:plasma membrane"/>
    <property type="evidence" value="ECO:0007669"/>
    <property type="project" value="UniProtKB-SubCell"/>
</dbReference>
<keyword evidence="8" id="KW-1185">Reference proteome</keyword>
<evidence type="ECO:0000256" key="1">
    <source>
        <dbReference type="ARBA" id="ARBA00004651"/>
    </source>
</evidence>
<dbReference type="InterPro" id="IPR043428">
    <property type="entry name" value="LivM-like"/>
</dbReference>
<feature type="transmembrane region" description="Helical" evidence="6">
    <location>
        <begin position="38"/>
        <end position="57"/>
    </location>
</feature>
<dbReference type="GO" id="GO:0015658">
    <property type="term" value="F:branched-chain amino acid transmembrane transporter activity"/>
    <property type="evidence" value="ECO:0007669"/>
    <property type="project" value="InterPro"/>
</dbReference>
<feature type="transmembrane region" description="Helical" evidence="6">
    <location>
        <begin position="279"/>
        <end position="303"/>
    </location>
</feature>
<accession>A0A172TGY4</accession>
<dbReference type="PANTHER" id="PTHR30482">
    <property type="entry name" value="HIGH-AFFINITY BRANCHED-CHAIN AMINO ACID TRANSPORT SYSTEM PERMEASE"/>
    <property type="match status" value="1"/>
</dbReference>
<feature type="transmembrane region" description="Helical" evidence="6">
    <location>
        <begin position="192"/>
        <end position="212"/>
    </location>
</feature>